<reference evidence="2" key="1">
    <citation type="journal article" date="2020" name="Phytopathology">
        <title>Genome sequence of the chestnut blight fungus Cryphonectria parasitica EP155: A fundamental resource for an archetypical invasive plant pathogen.</title>
        <authorList>
            <person name="Crouch J.A."/>
            <person name="Dawe A."/>
            <person name="Aerts A."/>
            <person name="Barry K."/>
            <person name="Churchill A.C.L."/>
            <person name="Grimwood J."/>
            <person name="Hillman B."/>
            <person name="Milgroom M.G."/>
            <person name="Pangilinan J."/>
            <person name="Smith M."/>
            <person name="Salamov A."/>
            <person name="Schmutz J."/>
            <person name="Yadav J."/>
            <person name="Grigoriev I.V."/>
            <person name="Nuss D."/>
        </authorList>
    </citation>
    <scope>NUCLEOTIDE SEQUENCE</scope>
    <source>
        <strain evidence="2">EP155</strain>
    </source>
</reference>
<name>A0A9P4Y876_CRYP1</name>
<accession>A0A9P4Y876</accession>
<evidence type="ECO:0000259" key="1">
    <source>
        <dbReference type="Pfam" id="PF03184"/>
    </source>
</evidence>
<dbReference type="AlphaFoldDB" id="A0A9P4Y876"/>
<dbReference type="GO" id="GO:0003676">
    <property type="term" value="F:nucleic acid binding"/>
    <property type="evidence" value="ECO:0007669"/>
    <property type="project" value="InterPro"/>
</dbReference>
<gene>
    <name evidence="2" type="ORF">M406DRAFT_250200</name>
</gene>
<dbReference type="InterPro" id="IPR004875">
    <property type="entry name" value="DDE_SF_endonuclease_dom"/>
</dbReference>
<dbReference type="GeneID" id="63833810"/>
<comment type="caution">
    <text evidence="2">The sequence shown here is derived from an EMBL/GenBank/DDBJ whole genome shotgun (WGS) entry which is preliminary data.</text>
</comment>
<keyword evidence="3" id="KW-1185">Reference proteome</keyword>
<feature type="domain" description="DDE-1" evidence="1">
    <location>
        <begin position="6"/>
        <end position="50"/>
    </location>
</feature>
<dbReference type="Pfam" id="PF03184">
    <property type="entry name" value="DDE_1"/>
    <property type="match status" value="1"/>
</dbReference>
<feature type="non-terminal residue" evidence="2">
    <location>
        <position position="1"/>
    </location>
</feature>
<dbReference type="Proteomes" id="UP000803844">
    <property type="component" value="Unassembled WGS sequence"/>
</dbReference>
<sequence length="50" mass="5945">RIYCSLIINSFSGHYSIDILDYCFRFNIIMIFLPPYSTYLLQLMDVGVFQ</sequence>
<dbReference type="RefSeq" id="XP_040779211.1">
    <property type="nucleotide sequence ID" value="XM_040916681.1"/>
</dbReference>
<organism evidence="2 3">
    <name type="scientific">Cryphonectria parasitica (strain ATCC 38755 / EP155)</name>
    <dbReference type="NCBI Taxonomy" id="660469"/>
    <lineage>
        <taxon>Eukaryota</taxon>
        <taxon>Fungi</taxon>
        <taxon>Dikarya</taxon>
        <taxon>Ascomycota</taxon>
        <taxon>Pezizomycotina</taxon>
        <taxon>Sordariomycetes</taxon>
        <taxon>Sordariomycetidae</taxon>
        <taxon>Diaporthales</taxon>
        <taxon>Cryphonectriaceae</taxon>
        <taxon>Cryphonectria-Endothia species complex</taxon>
        <taxon>Cryphonectria</taxon>
    </lineage>
</organism>
<dbReference type="EMBL" id="MU032345">
    <property type="protein sequence ID" value="KAF3768250.1"/>
    <property type="molecule type" value="Genomic_DNA"/>
</dbReference>
<protein>
    <recommendedName>
        <fullName evidence="1">DDE-1 domain-containing protein</fullName>
    </recommendedName>
</protein>
<evidence type="ECO:0000313" key="2">
    <source>
        <dbReference type="EMBL" id="KAF3768250.1"/>
    </source>
</evidence>
<dbReference type="OrthoDB" id="4733042at2759"/>
<evidence type="ECO:0000313" key="3">
    <source>
        <dbReference type="Proteomes" id="UP000803844"/>
    </source>
</evidence>
<proteinExistence type="predicted"/>